<organism evidence="2 3">
    <name type="scientific">Selenihalanaerobacter shriftii</name>
    <dbReference type="NCBI Taxonomy" id="142842"/>
    <lineage>
        <taxon>Bacteria</taxon>
        <taxon>Bacillati</taxon>
        <taxon>Bacillota</taxon>
        <taxon>Clostridia</taxon>
        <taxon>Halanaerobiales</taxon>
        <taxon>Halobacteroidaceae</taxon>
        <taxon>Selenihalanaerobacter</taxon>
    </lineage>
</organism>
<dbReference type="Proteomes" id="UP000190625">
    <property type="component" value="Unassembled WGS sequence"/>
</dbReference>
<dbReference type="InterPro" id="IPR049279">
    <property type="entry name" value="DUF3108-like"/>
</dbReference>
<accession>A0A1T4NHN8</accession>
<dbReference type="EMBL" id="FUWM01000014">
    <property type="protein sequence ID" value="SJZ78288.1"/>
    <property type="molecule type" value="Genomic_DNA"/>
</dbReference>
<keyword evidence="3" id="KW-1185">Reference proteome</keyword>
<protein>
    <recommendedName>
        <fullName evidence="1">DUF3108 domain-containing protein</fullName>
    </recommendedName>
</protein>
<dbReference type="STRING" id="142842.SAMN02745118_01808"/>
<gene>
    <name evidence="2" type="ORF">SAMN02745118_01808</name>
</gene>
<feature type="domain" description="DUF3108" evidence="1">
    <location>
        <begin position="136"/>
        <end position="210"/>
    </location>
</feature>
<name>A0A1T4NHN8_9FIRM</name>
<sequence>MINKVKSYSLVIISLLIIIVLTSCGRNVAPKQTNLPEEDLRSYFPVNKGMTFKFNGEGNEFASFIREVKFTDDNLVQVHDDNGGTTVASVYEVNKDKVVRLIKKGGFHDDRNLISEIKDKPEGEEVILKKPLKAGTSWDTAGRKREIVEVNQTLTVPAGKFYDVIQVKVTTNKNGKSFKNYEYYSKNIGLIMRKSKSEEYEVVSKLASFTKNITQANNQIDNSQSN</sequence>
<reference evidence="3" key="1">
    <citation type="submission" date="2017-02" db="EMBL/GenBank/DDBJ databases">
        <authorList>
            <person name="Varghese N."/>
            <person name="Submissions S."/>
        </authorList>
    </citation>
    <scope>NUCLEOTIDE SEQUENCE [LARGE SCALE GENOMIC DNA]</scope>
    <source>
        <strain evidence="3">ATCC BAA-73</strain>
    </source>
</reference>
<dbReference type="OrthoDB" id="1683231at2"/>
<dbReference type="Pfam" id="PF21347">
    <property type="entry name" value="DUF3108_like"/>
    <property type="match status" value="1"/>
</dbReference>
<evidence type="ECO:0000313" key="2">
    <source>
        <dbReference type="EMBL" id="SJZ78288.1"/>
    </source>
</evidence>
<dbReference type="RefSeq" id="WP_078810263.1">
    <property type="nucleotide sequence ID" value="NZ_FUWM01000014.1"/>
</dbReference>
<dbReference type="AlphaFoldDB" id="A0A1T4NHN8"/>
<evidence type="ECO:0000259" key="1">
    <source>
        <dbReference type="Pfam" id="PF21347"/>
    </source>
</evidence>
<proteinExistence type="predicted"/>
<evidence type="ECO:0000313" key="3">
    <source>
        <dbReference type="Proteomes" id="UP000190625"/>
    </source>
</evidence>
<dbReference type="PROSITE" id="PS51257">
    <property type="entry name" value="PROKAR_LIPOPROTEIN"/>
    <property type="match status" value="1"/>
</dbReference>